<dbReference type="EMBL" id="HBUE01199747">
    <property type="protein sequence ID" value="CAG6529161.1"/>
    <property type="molecule type" value="Transcribed_RNA"/>
</dbReference>
<reference evidence="1" key="1">
    <citation type="submission" date="2021-05" db="EMBL/GenBank/DDBJ databases">
        <authorList>
            <person name="Alioto T."/>
            <person name="Alioto T."/>
            <person name="Gomez Garrido J."/>
        </authorList>
    </citation>
    <scope>NUCLEOTIDE SEQUENCE</scope>
</reference>
<sequence>MPLYDGTVSGDWSSVVDHRFRYLYLDVRTVSGRGLFRRTVSPDCERRFGGPQAGSLHRRRQVFAGVDHAGGNRDFGSDFWRFERFTKSVNYEHDRGDAVVEQADLCAEYGQRGDNLHRRHFGRTDFPGRTRRLSVRDFLPGRIELVWEALQEGQSLAGTDVAFGARDFQGVF</sequence>
<accession>A0A8D8NX16</accession>
<protein>
    <submittedName>
        <fullName evidence="1">(northern house mosquito) hypothetical protein</fullName>
    </submittedName>
</protein>
<proteinExistence type="predicted"/>
<evidence type="ECO:0000313" key="1">
    <source>
        <dbReference type="EMBL" id="CAG6580942.1"/>
    </source>
</evidence>
<name>A0A8D8NX16_CULPI</name>
<dbReference type="EMBL" id="HBUE01305898">
    <property type="protein sequence ID" value="CAG6580942.1"/>
    <property type="molecule type" value="Transcribed_RNA"/>
</dbReference>
<organism evidence="1">
    <name type="scientific">Culex pipiens</name>
    <name type="common">House mosquito</name>
    <dbReference type="NCBI Taxonomy" id="7175"/>
    <lineage>
        <taxon>Eukaryota</taxon>
        <taxon>Metazoa</taxon>
        <taxon>Ecdysozoa</taxon>
        <taxon>Arthropoda</taxon>
        <taxon>Hexapoda</taxon>
        <taxon>Insecta</taxon>
        <taxon>Pterygota</taxon>
        <taxon>Neoptera</taxon>
        <taxon>Endopterygota</taxon>
        <taxon>Diptera</taxon>
        <taxon>Nematocera</taxon>
        <taxon>Culicoidea</taxon>
        <taxon>Culicidae</taxon>
        <taxon>Culicinae</taxon>
        <taxon>Culicini</taxon>
        <taxon>Culex</taxon>
        <taxon>Culex</taxon>
    </lineage>
</organism>
<dbReference type="AlphaFoldDB" id="A0A8D8NX16"/>